<dbReference type="PROSITE" id="PS50297">
    <property type="entry name" value="ANK_REP_REGION"/>
    <property type="match status" value="2"/>
</dbReference>
<name>A0AAU9K5U4_9CILI</name>
<organism evidence="5 6">
    <name type="scientific">Blepharisma stoltei</name>
    <dbReference type="NCBI Taxonomy" id="1481888"/>
    <lineage>
        <taxon>Eukaryota</taxon>
        <taxon>Sar</taxon>
        <taxon>Alveolata</taxon>
        <taxon>Ciliophora</taxon>
        <taxon>Postciliodesmatophora</taxon>
        <taxon>Heterotrichea</taxon>
        <taxon>Heterotrichida</taxon>
        <taxon>Blepharismidae</taxon>
        <taxon>Blepharisma</taxon>
    </lineage>
</organism>
<gene>
    <name evidence="5" type="ORF">BSTOLATCC_MIC59642</name>
</gene>
<evidence type="ECO:0000256" key="3">
    <source>
        <dbReference type="PROSITE-ProRule" id="PRU00023"/>
    </source>
</evidence>
<dbReference type="PANTHER" id="PTHR24171:SF11">
    <property type="entry name" value="26S PROTEASOME NON-ATPASE REGULATORY SUBUNIT 10"/>
    <property type="match status" value="1"/>
</dbReference>
<dbReference type="Gene3D" id="1.25.40.20">
    <property type="entry name" value="Ankyrin repeat-containing domain"/>
    <property type="match status" value="1"/>
</dbReference>
<evidence type="ECO:0000256" key="2">
    <source>
        <dbReference type="ARBA" id="ARBA00023043"/>
    </source>
</evidence>
<feature type="repeat" description="ANK" evidence="3">
    <location>
        <begin position="560"/>
        <end position="589"/>
    </location>
</feature>
<dbReference type="InterPro" id="IPR036047">
    <property type="entry name" value="F-box-like_dom_sf"/>
</dbReference>
<dbReference type="Gene3D" id="3.80.10.10">
    <property type="entry name" value="Ribonuclease Inhibitor"/>
    <property type="match status" value="2"/>
</dbReference>
<dbReference type="Pfam" id="PF12796">
    <property type="entry name" value="Ank_2"/>
    <property type="match status" value="1"/>
</dbReference>
<sequence>MQKIPNPILSEILRIVGPFNQIVSLSRVCKRWKEIIRNSHHYVSFIGNQKDSLLPSNIKISMLMRWNILHLDLRGLSYSTQKLIHILTRNPFLVSLSISDFGENLRAVWQSLLRSNNGKFKENKIFRSLEVLRIYKSYLGDHFGADISQLCPCLKKLYVRNTKIPIEDLIEILVKLRKLEILDISINSSLEKPPQNLTELLADSSLKVVFVSPALCDAELLYSRNPNIRVVGQTLENILENSDLSLLENWLLAGGDPNFLENPKPQLDFIKKYSNDPKNDDEFLYEAFKIMLRFGLDISTHINHSEFLFSKALRLGFFKLADFLLRNGCDIWPKKLTRDERSPILLAAELWNKDPSFLHTFVNLKLHTGDYFLKRFCNPYCIVMENERFDQDLYNFLIKNKFPYFRCPSHQNILICNASVLKYGIESQFELFPLDIVYEAAVYNICEAAVYNICENHKNISIEIVKYLVTKDIKPLEETYKNILKKTGNYDHMILEPLLLLAVQRKQDKIVEILAEAGFDLNVKNQYGWTPLIAAASRGYTDIIKYLCEKGALIDEKDSTGKTALHFAVINGQKEAAFELIGQNADISAPCIQKLTPLDYARWKKKNQIAMILESVGAKGTFVNFDSA</sequence>
<dbReference type="GO" id="GO:0085020">
    <property type="term" value="P:protein K6-linked ubiquitination"/>
    <property type="evidence" value="ECO:0007669"/>
    <property type="project" value="TreeGrafter"/>
</dbReference>
<comment type="caution">
    <text evidence="5">The sequence shown here is derived from an EMBL/GenBank/DDBJ whole genome shotgun (WGS) entry which is preliminary data.</text>
</comment>
<dbReference type="SUPFAM" id="SSF81383">
    <property type="entry name" value="F-box domain"/>
    <property type="match status" value="1"/>
</dbReference>
<evidence type="ECO:0000313" key="6">
    <source>
        <dbReference type="Proteomes" id="UP001162131"/>
    </source>
</evidence>
<feature type="domain" description="F-box" evidence="4">
    <location>
        <begin position="1"/>
        <end position="45"/>
    </location>
</feature>
<dbReference type="AlphaFoldDB" id="A0AAU9K5U4"/>
<reference evidence="5" key="1">
    <citation type="submission" date="2021-09" db="EMBL/GenBank/DDBJ databases">
        <authorList>
            <consortium name="AG Swart"/>
            <person name="Singh M."/>
            <person name="Singh A."/>
            <person name="Seah K."/>
            <person name="Emmerich C."/>
        </authorList>
    </citation>
    <scope>NUCLEOTIDE SEQUENCE</scope>
    <source>
        <strain evidence="5">ATCC30299</strain>
    </source>
</reference>
<protein>
    <recommendedName>
        <fullName evidence="4">F-box domain-containing protein</fullName>
    </recommendedName>
</protein>
<dbReference type="InterPro" id="IPR002110">
    <property type="entry name" value="Ankyrin_rpt"/>
</dbReference>
<keyword evidence="1" id="KW-0677">Repeat</keyword>
<dbReference type="InterPro" id="IPR032675">
    <property type="entry name" value="LRR_dom_sf"/>
</dbReference>
<dbReference type="EMBL" id="CAJZBQ010000057">
    <property type="protein sequence ID" value="CAG9333829.1"/>
    <property type="molecule type" value="Genomic_DNA"/>
</dbReference>
<dbReference type="Proteomes" id="UP001162131">
    <property type="component" value="Unassembled WGS sequence"/>
</dbReference>
<evidence type="ECO:0000313" key="5">
    <source>
        <dbReference type="EMBL" id="CAG9333829.1"/>
    </source>
</evidence>
<keyword evidence="6" id="KW-1185">Reference proteome</keyword>
<dbReference type="PANTHER" id="PTHR24171">
    <property type="entry name" value="ANKYRIN REPEAT DOMAIN-CONTAINING PROTEIN 39-RELATED"/>
    <property type="match status" value="1"/>
</dbReference>
<dbReference type="GO" id="GO:0004842">
    <property type="term" value="F:ubiquitin-protein transferase activity"/>
    <property type="evidence" value="ECO:0007669"/>
    <property type="project" value="TreeGrafter"/>
</dbReference>
<dbReference type="SUPFAM" id="SSF48403">
    <property type="entry name" value="Ankyrin repeat"/>
    <property type="match status" value="1"/>
</dbReference>
<dbReference type="SMART" id="SM00248">
    <property type="entry name" value="ANK"/>
    <property type="match status" value="3"/>
</dbReference>
<proteinExistence type="predicted"/>
<dbReference type="PROSITE" id="PS50181">
    <property type="entry name" value="FBOX"/>
    <property type="match status" value="1"/>
</dbReference>
<dbReference type="Pfam" id="PF00646">
    <property type="entry name" value="F-box"/>
    <property type="match status" value="1"/>
</dbReference>
<dbReference type="PROSITE" id="PS50088">
    <property type="entry name" value="ANK_REPEAT"/>
    <property type="match status" value="2"/>
</dbReference>
<dbReference type="InterPro" id="IPR036770">
    <property type="entry name" value="Ankyrin_rpt-contain_sf"/>
</dbReference>
<feature type="repeat" description="ANK" evidence="3">
    <location>
        <begin position="527"/>
        <end position="559"/>
    </location>
</feature>
<evidence type="ECO:0000259" key="4">
    <source>
        <dbReference type="PROSITE" id="PS50181"/>
    </source>
</evidence>
<dbReference type="InterPro" id="IPR001810">
    <property type="entry name" value="F-box_dom"/>
</dbReference>
<keyword evidence="2 3" id="KW-0040">ANK repeat</keyword>
<evidence type="ECO:0000256" key="1">
    <source>
        <dbReference type="ARBA" id="ARBA00022737"/>
    </source>
</evidence>
<dbReference type="SUPFAM" id="SSF52047">
    <property type="entry name" value="RNI-like"/>
    <property type="match status" value="1"/>
</dbReference>
<accession>A0AAU9K5U4</accession>